<gene>
    <name evidence="2" type="ORF">K435DRAFT_798627</name>
</gene>
<dbReference type="AlphaFoldDB" id="A0A4S8LYJ9"/>
<dbReference type="EMBL" id="ML179215">
    <property type="protein sequence ID" value="THU94784.1"/>
    <property type="molecule type" value="Genomic_DNA"/>
</dbReference>
<dbReference type="OrthoDB" id="3048815at2759"/>
<dbReference type="Proteomes" id="UP000297245">
    <property type="component" value="Unassembled WGS sequence"/>
</dbReference>
<evidence type="ECO:0000313" key="3">
    <source>
        <dbReference type="Proteomes" id="UP000297245"/>
    </source>
</evidence>
<feature type="compositionally biased region" description="Pro residues" evidence="1">
    <location>
        <begin position="174"/>
        <end position="184"/>
    </location>
</feature>
<name>A0A4S8LYJ9_DENBC</name>
<keyword evidence="3" id="KW-1185">Reference proteome</keyword>
<sequence length="556" mass="63788">MKSDLVPFPASNVPLPSSLPSASNILRSDTLTVKDTLLSAAWSDNENRYHVFSAFSVPGITGSVYLEAYLGKNLQNARVVHFLHQHPAVIKVGNVRLDRQSDKYQRQVWLQPVLPQDIADLLSMSHPSIKPLEWVRVMHGLYKDDVGLVVRRETSTGLRRLALLLVPRLHRNVNPPPPRPPHPNHPLARVENSASDSTASWPEVEHHPRKRKRDKKRASQCLFDPSLWPESDGKFAWKQLGHQCYEMAGDRFEHGLLLTFFTYTSVTDIDVQMDMSTRRLFQAMERDCCLIHFDDYDNDPYEETTLKMDVEETDVWISKTSLRKKINIWDHVEVIAGDLRGHHGFVVGNWGLEVDMVDVGSENKEARKDVTIPWLNRRVTVIRGQYFNYTGIVCDVIPPCANGPTMLDVLLANLSHIVRIRHDDILDTCVNEPLCKAIPFLLHQQAFQQASWTLNYAPTVSWPAIDPHGRPLLPQQYFIHQHQPLVPWIDKPVMVIKGLIKNRGIVKDVELYHRFKSGMRVMVEFDFISAELSANPRQWICYGWIWDPTTGLCHEQ</sequence>
<feature type="region of interest" description="Disordered" evidence="1">
    <location>
        <begin position="170"/>
        <end position="217"/>
    </location>
</feature>
<protein>
    <submittedName>
        <fullName evidence="2">Uncharacterized protein</fullName>
    </submittedName>
</protein>
<proteinExistence type="predicted"/>
<feature type="compositionally biased region" description="Basic residues" evidence="1">
    <location>
        <begin position="207"/>
        <end position="217"/>
    </location>
</feature>
<evidence type="ECO:0000256" key="1">
    <source>
        <dbReference type="SAM" id="MobiDB-lite"/>
    </source>
</evidence>
<organism evidence="2 3">
    <name type="scientific">Dendrothele bispora (strain CBS 962.96)</name>
    <dbReference type="NCBI Taxonomy" id="1314807"/>
    <lineage>
        <taxon>Eukaryota</taxon>
        <taxon>Fungi</taxon>
        <taxon>Dikarya</taxon>
        <taxon>Basidiomycota</taxon>
        <taxon>Agaricomycotina</taxon>
        <taxon>Agaricomycetes</taxon>
        <taxon>Agaricomycetidae</taxon>
        <taxon>Agaricales</taxon>
        <taxon>Agaricales incertae sedis</taxon>
        <taxon>Dendrothele</taxon>
    </lineage>
</organism>
<accession>A0A4S8LYJ9</accession>
<reference evidence="2 3" key="1">
    <citation type="journal article" date="2019" name="Nat. Ecol. Evol.">
        <title>Megaphylogeny resolves global patterns of mushroom evolution.</title>
        <authorList>
            <person name="Varga T."/>
            <person name="Krizsan K."/>
            <person name="Foldi C."/>
            <person name="Dima B."/>
            <person name="Sanchez-Garcia M."/>
            <person name="Sanchez-Ramirez S."/>
            <person name="Szollosi G.J."/>
            <person name="Szarkandi J.G."/>
            <person name="Papp V."/>
            <person name="Albert L."/>
            <person name="Andreopoulos W."/>
            <person name="Angelini C."/>
            <person name="Antonin V."/>
            <person name="Barry K.W."/>
            <person name="Bougher N.L."/>
            <person name="Buchanan P."/>
            <person name="Buyck B."/>
            <person name="Bense V."/>
            <person name="Catcheside P."/>
            <person name="Chovatia M."/>
            <person name="Cooper J."/>
            <person name="Damon W."/>
            <person name="Desjardin D."/>
            <person name="Finy P."/>
            <person name="Geml J."/>
            <person name="Haridas S."/>
            <person name="Hughes K."/>
            <person name="Justo A."/>
            <person name="Karasinski D."/>
            <person name="Kautmanova I."/>
            <person name="Kiss B."/>
            <person name="Kocsube S."/>
            <person name="Kotiranta H."/>
            <person name="LaButti K.M."/>
            <person name="Lechner B.E."/>
            <person name="Liimatainen K."/>
            <person name="Lipzen A."/>
            <person name="Lukacs Z."/>
            <person name="Mihaltcheva S."/>
            <person name="Morgado L.N."/>
            <person name="Niskanen T."/>
            <person name="Noordeloos M.E."/>
            <person name="Ohm R.A."/>
            <person name="Ortiz-Santana B."/>
            <person name="Ovrebo C."/>
            <person name="Racz N."/>
            <person name="Riley R."/>
            <person name="Savchenko A."/>
            <person name="Shiryaev A."/>
            <person name="Soop K."/>
            <person name="Spirin V."/>
            <person name="Szebenyi C."/>
            <person name="Tomsovsky M."/>
            <person name="Tulloss R.E."/>
            <person name="Uehling J."/>
            <person name="Grigoriev I.V."/>
            <person name="Vagvolgyi C."/>
            <person name="Papp T."/>
            <person name="Martin F.M."/>
            <person name="Miettinen O."/>
            <person name="Hibbett D.S."/>
            <person name="Nagy L.G."/>
        </authorList>
    </citation>
    <scope>NUCLEOTIDE SEQUENCE [LARGE SCALE GENOMIC DNA]</scope>
    <source>
        <strain evidence="2 3">CBS 962.96</strain>
    </source>
</reference>
<evidence type="ECO:0000313" key="2">
    <source>
        <dbReference type="EMBL" id="THU94784.1"/>
    </source>
</evidence>